<gene>
    <name evidence="2" type="ORF">EV421DRAFT_1908127</name>
</gene>
<reference evidence="2" key="1">
    <citation type="submission" date="2023-06" db="EMBL/GenBank/DDBJ databases">
        <authorList>
            <consortium name="Lawrence Berkeley National Laboratory"/>
            <person name="Ahrendt S."/>
            <person name="Sahu N."/>
            <person name="Indic B."/>
            <person name="Wong-Bajracharya J."/>
            <person name="Merenyi Z."/>
            <person name="Ke H.-M."/>
            <person name="Monk M."/>
            <person name="Kocsube S."/>
            <person name="Drula E."/>
            <person name="Lipzen A."/>
            <person name="Balint B."/>
            <person name="Henrissat B."/>
            <person name="Andreopoulos B."/>
            <person name="Martin F.M."/>
            <person name="Harder C.B."/>
            <person name="Rigling D."/>
            <person name="Ford K.L."/>
            <person name="Foster G.D."/>
            <person name="Pangilinan J."/>
            <person name="Papanicolaou A."/>
            <person name="Barry K."/>
            <person name="LaButti K."/>
            <person name="Viragh M."/>
            <person name="Koriabine M."/>
            <person name="Yan M."/>
            <person name="Riley R."/>
            <person name="Champramary S."/>
            <person name="Plett K.L."/>
            <person name="Tsai I.J."/>
            <person name="Slot J."/>
            <person name="Sipos G."/>
            <person name="Plett J."/>
            <person name="Nagy L.G."/>
            <person name="Grigoriev I.V."/>
        </authorList>
    </citation>
    <scope>NUCLEOTIDE SEQUENCE</scope>
    <source>
        <strain evidence="2">FPL87.14</strain>
    </source>
</reference>
<organism evidence="2 3">
    <name type="scientific">Armillaria borealis</name>
    <dbReference type="NCBI Taxonomy" id="47425"/>
    <lineage>
        <taxon>Eukaryota</taxon>
        <taxon>Fungi</taxon>
        <taxon>Dikarya</taxon>
        <taxon>Basidiomycota</taxon>
        <taxon>Agaricomycotina</taxon>
        <taxon>Agaricomycetes</taxon>
        <taxon>Agaricomycetidae</taxon>
        <taxon>Agaricales</taxon>
        <taxon>Marasmiineae</taxon>
        <taxon>Physalacriaceae</taxon>
        <taxon>Armillaria</taxon>
    </lineage>
</organism>
<dbReference type="SUPFAM" id="SSF47095">
    <property type="entry name" value="HMG-box"/>
    <property type="match status" value="1"/>
</dbReference>
<evidence type="ECO:0000256" key="1">
    <source>
        <dbReference type="SAM" id="MobiDB-lite"/>
    </source>
</evidence>
<protein>
    <submittedName>
        <fullName evidence="2">Uncharacterized protein</fullName>
    </submittedName>
</protein>
<dbReference type="AlphaFoldDB" id="A0AA39J4Z7"/>
<evidence type="ECO:0000313" key="3">
    <source>
        <dbReference type="Proteomes" id="UP001175226"/>
    </source>
</evidence>
<dbReference type="InterPro" id="IPR036910">
    <property type="entry name" value="HMG_box_dom_sf"/>
</dbReference>
<proteinExistence type="predicted"/>
<dbReference type="EMBL" id="JAUEPT010000056">
    <property type="protein sequence ID" value="KAK0436255.1"/>
    <property type="molecule type" value="Genomic_DNA"/>
</dbReference>
<accession>A0AA39J4Z7</accession>
<dbReference type="Proteomes" id="UP001175226">
    <property type="component" value="Unassembled WGS sequence"/>
</dbReference>
<comment type="caution">
    <text evidence="2">The sequence shown here is derived from an EMBL/GenBank/DDBJ whole genome shotgun (WGS) entry which is preliminary data.</text>
</comment>
<evidence type="ECO:0000313" key="2">
    <source>
        <dbReference type="EMBL" id="KAK0436255.1"/>
    </source>
</evidence>
<sequence>MSGFVLSHQYSTEHYAYVHASRPQQYVFKVVMSPYPDTSPSTPEFIDTPPSSPSSSSHSDEFSSTNDSSRKKIRIPRPLNCYFIFRKDVIDKKMIPKGAEHDSHHLSRIIGQLERHEELYPDYVYQPQRRATELKKRTVKRQSNDCIKRTKDIAHLMSAGMTGSDLKDAVRRMPPIPETASVEPPKKRVSRQPAIEHQFNSSTLSMNSRCEGHFFSATASFKTGYIVQFDILTNGYFDNQSPPSEINYLLAMSSGLYDNTRELNSKYYSSFPTFDSPDTF</sequence>
<feature type="region of interest" description="Disordered" evidence="1">
    <location>
        <begin position="39"/>
        <end position="70"/>
    </location>
</feature>
<feature type="compositionally biased region" description="Low complexity" evidence="1">
    <location>
        <begin position="47"/>
        <end position="67"/>
    </location>
</feature>
<keyword evidence="3" id="KW-1185">Reference proteome</keyword>
<name>A0AA39J4Z7_9AGAR</name>